<sequence>MTDANEPTPSTHADDHVEQMLDLLSDPEIDHVFVEFPDINGISRTKQLRTDYFLDSWETGFPVNLLILAQTPRNAVPEGSGVGEEIDYGDGTLRPLPHTACRLPWRDDAARVLCDVVVDGDLVGASPRTALARVLESVPDELDFEFTVGSELEFYLLDDAESGSGYEPITSDKHECVSWATEEVSAFYNDLAAWSEEYGATVTSLMHEHGAGQLEVLFEYGDPMGQADDTFDFKRLVKQTGRCHDLWATFMAKPFGGRAGSGYHLHIGAFQDGENVFEADDAGSSAGTDTDTSASADGDEASNDEGTLSRTGRQFVAGVVDHADAIAALGTPTINGFKRYERGSFAPYTASWGYDNRMTGIRIPSGTTRIENRIPSADANPYLVIAATIAAGLDGIERNLEPEPPVSGDPAGDRPPLPQSPELALAALESDETLTASLGEDLIQAFVAAKRAELESFRDTVTDWEREQYVETL</sequence>
<dbReference type="Pfam" id="PF00120">
    <property type="entry name" value="Gln-synt_C"/>
    <property type="match status" value="2"/>
</dbReference>
<dbReference type="GO" id="GO:0005524">
    <property type="term" value="F:ATP binding"/>
    <property type="evidence" value="ECO:0007669"/>
    <property type="project" value="UniProtKB-KW"/>
</dbReference>
<dbReference type="Gene3D" id="3.30.590.10">
    <property type="entry name" value="Glutamine synthetase/guanido kinase, catalytic domain"/>
    <property type="match status" value="1"/>
</dbReference>
<evidence type="ECO:0000256" key="2">
    <source>
        <dbReference type="ARBA" id="ARBA00022741"/>
    </source>
</evidence>
<evidence type="ECO:0000256" key="6">
    <source>
        <dbReference type="SAM" id="MobiDB-lite"/>
    </source>
</evidence>
<name>M0B1U1_9EURY</name>
<keyword evidence="2" id="KW-0547">Nucleotide-binding</keyword>
<accession>M0B1U1</accession>
<organism evidence="9 10">
    <name type="scientific">Natrialba chahannaoensis JCM 10990</name>
    <dbReference type="NCBI Taxonomy" id="1227492"/>
    <lineage>
        <taxon>Archaea</taxon>
        <taxon>Methanobacteriati</taxon>
        <taxon>Methanobacteriota</taxon>
        <taxon>Stenosarchaea group</taxon>
        <taxon>Halobacteria</taxon>
        <taxon>Halobacteriales</taxon>
        <taxon>Natrialbaceae</taxon>
        <taxon>Natrialba</taxon>
    </lineage>
</organism>
<comment type="similarity">
    <text evidence="4 5">Belongs to the glutamine synthetase family.</text>
</comment>
<dbReference type="OrthoDB" id="36124at2157"/>
<evidence type="ECO:0000313" key="9">
    <source>
        <dbReference type="EMBL" id="ELZ04755.1"/>
    </source>
</evidence>
<dbReference type="PROSITE" id="PS51986">
    <property type="entry name" value="GS_BETA_GRASP"/>
    <property type="match status" value="1"/>
</dbReference>
<evidence type="ECO:0000256" key="4">
    <source>
        <dbReference type="PROSITE-ProRule" id="PRU01330"/>
    </source>
</evidence>
<evidence type="ECO:0000259" key="7">
    <source>
        <dbReference type="PROSITE" id="PS51986"/>
    </source>
</evidence>
<evidence type="ECO:0000256" key="5">
    <source>
        <dbReference type="RuleBase" id="RU000384"/>
    </source>
</evidence>
<feature type="region of interest" description="Disordered" evidence="6">
    <location>
        <begin position="279"/>
        <end position="310"/>
    </location>
</feature>
<dbReference type="GO" id="GO:0006542">
    <property type="term" value="P:glutamine biosynthetic process"/>
    <property type="evidence" value="ECO:0007669"/>
    <property type="project" value="InterPro"/>
</dbReference>
<dbReference type="AlphaFoldDB" id="M0B1U1"/>
<dbReference type="PATRIC" id="fig|1227492.4.peg.606"/>
<feature type="compositionally biased region" description="Low complexity" evidence="6">
    <location>
        <begin position="282"/>
        <end position="296"/>
    </location>
</feature>
<dbReference type="PROSITE" id="PS51987">
    <property type="entry name" value="GS_CATALYTIC"/>
    <property type="match status" value="1"/>
</dbReference>
<protein>
    <submittedName>
        <fullName evidence="9">Glutamate--ammonia ligase</fullName>
    </submittedName>
</protein>
<keyword evidence="10" id="KW-1185">Reference proteome</keyword>
<comment type="caution">
    <text evidence="9">The sequence shown here is derived from an EMBL/GenBank/DDBJ whole genome shotgun (WGS) entry which is preliminary data.</text>
</comment>
<gene>
    <name evidence="9" type="ORF">C482_03136</name>
</gene>
<dbReference type="RefSeq" id="WP_006166008.1">
    <property type="nucleotide sequence ID" value="NZ_AOIN01000023.1"/>
</dbReference>
<evidence type="ECO:0000313" key="10">
    <source>
        <dbReference type="Proteomes" id="UP000011693"/>
    </source>
</evidence>
<dbReference type="InterPro" id="IPR008147">
    <property type="entry name" value="Gln_synt_N"/>
</dbReference>
<dbReference type="PANTHER" id="PTHR43785">
    <property type="entry name" value="GAMMA-GLUTAMYLPUTRESCINE SYNTHETASE"/>
    <property type="match status" value="1"/>
</dbReference>
<dbReference type="STRING" id="1227492.C482_03136"/>
<dbReference type="SMART" id="SM01230">
    <property type="entry name" value="Gln-synt_C"/>
    <property type="match status" value="1"/>
</dbReference>
<keyword evidence="3" id="KW-0067">ATP-binding</keyword>
<feature type="compositionally biased region" description="Pro residues" evidence="6">
    <location>
        <begin position="402"/>
        <end position="419"/>
    </location>
</feature>
<feature type="domain" description="GS catalytic" evidence="8">
    <location>
        <begin position="127"/>
        <end position="473"/>
    </location>
</feature>
<dbReference type="PANTHER" id="PTHR43785:SF12">
    <property type="entry name" value="TYPE-1 GLUTAMINE SYNTHETASE 2"/>
    <property type="match status" value="1"/>
</dbReference>
<evidence type="ECO:0000259" key="8">
    <source>
        <dbReference type="PROSITE" id="PS51987"/>
    </source>
</evidence>
<proteinExistence type="inferred from homology"/>
<dbReference type="InterPro" id="IPR036651">
    <property type="entry name" value="Gln_synt_N_sf"/>
</dbReference>
<feature type="region of interest" description="Disordered" evidence="6">
    <location>
        <begin position="398"/>
        <end position="420"/>
    </location>
</feature>
<dbReference type="GO" id="GO:0004356">
    <property type="term" value="F:glutamine synthetase activity"/>
    <property type="evidence" value="ECO:0007669"/>
    <property type="project" value="InterPro"/>
</dbReference>
<evidence type="ECO:0000256" key="3">
    <source>
        <dbReference type="ARBA" id="ARBA00022840"/>
    </source>
</evidence>
<evidence type="ECO:0000256" key="1">
    <source>
        <dbReference type="ARBA" id="ARBA00022598"/>
    </source>
</evidence>
<dbReference type="EMBL" id="AOIN01000023">
    <property type="protein sequence ID" value="ELZ04755.1"/>
    <property type="molecule type" value="Genomic_DNA"/>
</dbReference>
<feature type="domain" description="GS beta-grasp" evidence="7">
    <location>
        <begin position="27"/>
        <end position="122"/>
    </location>
</feature>
<dbReference type="Proteomes" id="UP000011693">
    <property type="component" value="Unassembled WGS sequence"/>
</dbReference>
<reference evidence="9 10" key="1">
    <citation type="journal article" date="2014" name="PLoS Genet.">
        <title>Phylogenetically driven sequencing of extremely halophilic archaea reveals strategies for static and dynamic osmo-response.</title>
        <authorList>
            <person name="Becker E.A."/>
            <person name="Seitzer P.M."/>
            <person name="Tritt A."/>
            <person name="Larsen D."/>
            <person name="Krusor M."/>
            <person name="Yao A.I."/>
            <person name="Wu D."/>
            <person name="Madern D."/>
            <person name="Eisen J.A."/>
            <person name="Darling A.E."/>
            <person name="Facciotti M.T."/>
        </authorList>
    </citation>
    <scope>NUCLEOTIDE SEQUENCE [LARGE SCALE GENOMIC DNA]</scope>
    <source>
        <strain evidence="9 10">JCM 10990</strain>
    </source>
</reference>
<dbReference type="SUPFAM" id="SSF54368">
    <property type="entry name" value="Glutamine synthetase, N-terminal domain"/>
    <property type="match status" value="1"/>
</dbReference>
<dbReference type="InterPro" id="IPR014746">
    <property type="entry name" value="Gln_synth/guanido_kin_cat_dom"/>
</dbReference>
<dbReference type="InterPro" id="IPR008146">
    <property type="entry name" value="Gln_synth_cat_dom"/>
</dbReference>
<keyword evidence="1 9" id="KW-0436">Ligase</keyword>
<dbReference type="Gene3D" id="3.10.20.70">
    <property type="entry name" value="Glutamine synthetase, N-terminal domain"/>
    <property type="match status" value="1"/>
</dbReference>
<dbReference type="SUPFAM" id="SSF55931">
    <property type="entry name" value="Glutamine synthetase/guanido kinase"/>
    <property type="match status" value="1"/>
</dbReference>